<keyword evidence="9" id="KW-0858">Xylan degradation</keyword>
<dbReference type="SMART" id="SM00633">
    <property type="entry name" value="Glyco_10"/>
    <property type="match status" value="1"/>
</dbReference>
<keyword evidence="2 6" id="KW-0119">Carbohydrate metabolism</keyword>
<keyword evidence="3 6" id="KW-0326">Glycosidase</keyword>
<dbReference type="GO" id="GO:0045493">
    <property type="term" value="P:xylan catabolic process"/>
    <property type="evidence" value="ECO:0007669"/>
    <property type="project" value="UniProtKB-KW"/>
</dbReference>
<organism evidence="9">
    <name type="scientific">Cellvibrio japonicus</name>
    <name type="common">Pseudomonas fluorescens subsp. cellulosa</name>
    <dbReference type="NCBI Taxonomy" id="155077"/>
    <lineage>
        <taxon>Bacteria</taxon>
        <taxon>Pseudomonadati</taxon>
        <taxon>Pseudomonadota</taxon>
        <taxon>Gammaproteobacteria</taxon>
        <taxon>Cellvibrionales</taxon>
        <taxon>Cellvibrionaceae</taxon>
        <taxon>Cellvibrio</taxon>
    </lineage>
</organism>
<name>Q9RBZ5_CELJA</name>
<feature type="signal peptide" evidence="7">
    <location>
        <begin position="1"/>
        <end position="26"/>
    </location>
</feature>
<evidence type="ECO:0000256" key="6">
    <source>
        <dbReference type="RuleBase" id="RU361174"/>
    </source>
</evidence>
<evidence type="ECO:0000256" key="1">
    <source>
        <dbReference type="ARBA" id="ARBA00022801"/>
    </source>
</evidence>
<dbReference type="GO" id="GO:0031176">
    <property type="term" value="F:endo-1,4-beta-xylanase activity"/>
    <property type="evidence" value="ECO:0007669"/>
    <property type="project" value="UniProtKB-EC"/>
</dbReference>
<feature type="active site" description="Nucleophile" evidence="5">
    <location>
        <position position="270"/>
    </location>
</feature>
<dbReference type="InterPro" id="IPR031158">
    <property type="entry name" value="GH10_AS"/>
</dbReference>
<evidence type="ECO:0000256" key="4">
    <source>
        <dbReference type="ARBA" id="ARBA00023326"/>
    </source>
</evidence>
<dbReference type="InterPro" id="IPR017853">
    <property type="entry name" value="GH"/>
</dbReference>
<dbReference type="PANTHER" id="PTHR31490:SF90">
    <property type="entry name" value="ENDO-1,4-BETA-XYLANASE A"/>
    <property type="match status" value="1"/>
</dbReference>
<sequence length="378" mass="43170">MQVSRRKLLQLMGASAALVPAVKLQAASAPTATSLKTAYQQDFLIGAALSASIINQADPQLVTLIARDFNSITPENCMKWGEIRNADGSWKWADADAFVAFGEQHNLHMVGHTLVWHSQIPTPYLKIKTVITSAKQPCRKKCRSTSPPLAGRYKGKLHAWDVVNEAVDDNLKMRESHWYKILGEDFIYQAFNLAHEVDPKAHLLYNDYNIERTGKREATIEMIKRLQKRGMPIHGLGIQGHMGIDTPPIAEVEKSIIEFAKLGLRVHFTELDIDVLPSVWELPVAEISTRFEYKPERDPYTKGLPQEMQDKLARRYEDLFKLFLKHADKIDRVTLWGVSDDASWLNDFPIRGRTNYPLLFDRQHEPKPAYFRVLDLKQ</sequence>
<evidence type="ECO:0000313" key="9">
    <source>
        <dbReference type="EMBL" id="AAD47087.1"/>
    </source>
</evidence>
<keyword evidence="7" id="KW-0732">Signal</keyword>
<dbReference type="Pfam" id="PF00331">
    <property type="entry name" value="Glyco_hydro_10"/>
    <property type="match status" value="1"/>
</dbReference>
<dbReference type="CAZy" id="GH10">
    <property type="family name" value="Glycoside Hydrolase Family 10"/>
</dbReference>
<evidence type="ECO:0000259" key="8">
    <source>
        <dbReference type="PROSITE" id="PS51760"/>
    </source>
</evidence>
<dbReference type="Gene3D" id="3.20.20.80">
    <property type="entry name" value="Glycosidases"/>
    <property type="match status" value="1"/>
</dbReference>
<dbReference type="PROSITE" id="PS51318">
    <property type="entry name" value="TAT"/>
    <property type="match status" value="1"/>
</dbReference>
<dbReference type="AlphaFoldDB" id="Q9RBZ5"/>
<dbReference type="InterPro" id="IPR006311">
    <property type="entry name" value="TAT_signal"/>
</dbReference>
<accession>Q9RBZ5</accession>
<dbReference type="InterPro" id="IPR044846">
    <property type="entry name" value="GH10"/>
</dbReference>
<keyword evidence="1 6" id="KW-0378">Hydrolase</keyword>
<proteinExistence type="inferred from homology"/>
<dbReference type="PRINTS" id="PR00134">
    <property type="entry name" value="GLHYDRLASE10"/>
</dbReference>
<dbReference type="PROSITE" id="PS51760">
    <property type="entry name" value="GH10_2"/>
    <property type="match status" value="1"/>
</dbReference>
<dbReference type="PANTHER" id="PTHR31490">
    <property type="entry name" value="GLYCOSYL HYDROLASE"/>
    <property type="match status" value="1"/>
</dbReference>
<feature type="domain" description="GH10" evidence="8">
    <location>
        <begin position="29"/>
        <end position="376"/>
    </location>
</feature>
<dbReference type="SUPFAM" id="SSF51445">
    <property type="entry name" value="(Trans)glycosidases"/>
    <property type="match status" value="1"/>
</dbReference>
<evidence type="ECO:0000256" key="2">
    <source>
        <dbReference type="ARBA" id="ARBA00023277"/>
    </source>
</evidence>
<dbReference type="InterPro" id="IPR001000">
    <property type="entry name" value="GH10_dom"/>
</dbReference>
<evidence type="ECO:0000256" key="7">
    <source>
        <dbReference type="SAM" id="SignalP"/>
    </source>
</evidence>
<dbReference type="EC" id="3.2.1.8" evidence="6"/>
<protein>
    <recommendedName>
        <fullName evidence="6">Beta-xylanase</fullName>
        <ecNumber evidence="6">3.2.1.8</ecNumber>
    </recommendedName>
</protein>
<feature type="chain" id="PRO_5004336484" description="Beta-xylanase" evidence="7">
    <location>
        <begin position="27"/>
        <end position="378"/>
    </location>
</feature>
<evidence type="ECO:0000256" key="5">
    <source>
        <dbReference type="PROSITE-ProRule" id="PRU10061"/>
    </source>
</evidence>
<comment type="similarity">
    <text evidence="6">Belongs to the glycosyl hydrolase 10 (cellulase F) family.</text>
</comment>
<dbReference type="EMBL" id="AF168359">
    <property type="protein sequence ID" value="AAD47087.1"/>
    <property type="molecule type" value="Genomic_DNA"/>
</dbReference>
<keyword evidence="4 6" id="KW-0624">Polysaccharide degradation</keyword>
<dbReference type="PROSITE" id="PS00591">
    <property type="entry name" value="GH10_1"/>
    <property type="match status" value="1"/>
</dbReference>
<evidence type="ECO:0000256" key="3">
    <source>
        <dbReference type="ARBA" id="ARBA00023295"/>
    </source>
</evidence>
<reference evidence="9" key="1">
    <citation type="journal article" date="2000" name="Microbiology">
        <title>A novel Cellvibrio mixtus family 10 xylanase that is both intracellular and expressed under non-inducing conditions.</title>
        <authorList>
            <person name="Fontes C.M."/>
            <person name="Gilbert H.J."/>
            <person name="Hazlewood G.P."/>
            <person name="Clarke J.H."/>
            <person name="Prates J.A."/>
            <person name="McKie V.A."/>
            <person name="Nagy T."/>
            <person name="Fernandes T.H."/>
            <person name="Ferreira L.M."/>
        </authorList>
    </citation>
    <scope>NUCLEOTIDE SEQUENCE</scope>
    <source>
        <strain evidence="9">NCIMB 10462</strain>
    </source>
</reference>
<comment type="catalytic activity">
    <reaction evidence="6">
        <text>Endohydrolysis of (1-&gt;4)-beta-D-xylosidic linkages in xylans.</text>
        <dbReference type="EC" id="3.2.1.8"/>
    </reaction>
</comment>